<dbReference type="GO" id="GO:0005829">
    <property type="term" value="C:cytosol"/>
    <property type="evidence" value="ECO:0007669"/>
    <property type="project" value="TreeGrafter"/>
</dbReference>
<comment type="cofactor">
    <cofactor evidence="1">
        <name>heme b</name>
        <dbReference type="ChEBI" id="CHEBI:60344"/>
    </cofactor>
</comment>
<keyword evidence="3" id="KW-0349">Heme</keyword>
<keyword evidence="4" id="KW-0479">Metal-binding</keyword>
<dbReference type="GO" id="GO:0004601">
    <property type="term" value="F:peroxidase activity"/>
    <property type="evidence" value="ECO:0007669"/>
    <property type="project" value="UniProtKB-KW"/>
</dbReference>
<dbReference type="NCBIfam" id="TIGR01413">
    <property type="entry name" value="Dyp_perox_fam"/>
    <property type="match status" value="1"/>
</dbReference>
<evidence type="ECO:0000256" key="9">
    <source>
        <dbReference type="SAM" id="MobiDB-lite"/>
    </source>
</evidence>
<evidence type="ECO:0000256" key="5">
    <source>
        <dbReference type="ARBA" id="ARBA00022729"/>
    </source>
</evidence>
<dbReference type="PANTHER" id="PTHR30521">
    <property type="entry name" value="DEFERROCHELATASE/PEROXIDASE"/>
    <property type="match status" value="1"/>
</dbReference>
<dbReference type="InterPro" id="IPR006311">
    <property type="entry name" value="TAT_signal"/>
</dbReference>
<proteinExistence type="inferred from homology"/>
<keyword evidence="7" id="KW-0408">Iron</keyword>
<gene>
    <name evidence="13" type="ORF">VV02_12125</name>
</gene>
<dbReference type="KEGG" id="lmoi:VV02_12125"/>
<evidence type="ECO:0000256" key="8">
    <source>
        <dbReference type="ARBA" id="ARBA00025737"/>
    </source>
</evidence>
<sequence>MTDLSRRRLLQTGAVAAGGVAIARSATAATTPTAPAFHGIHQSGVLQEPGHCSAFLSCDFTARSRAELVEVMQMLTTHARALTTGGPSVPTGITAPSPDTGVLGPDAPAGSLTVTVGIGASAFDGRFGLGSRKPLRLKAMDTFPNDALQPDLCHGDLMLQLVAPERDTVLNAVRTLLRTTRGGLQVRWRMEGFSPPPRPSGSPRNHFGFKDGTASIPAAQRDSLVWLPGGGGEPPWTVGGTYQVVRVIRMLVEFWDRVTISEQERMFGRRKDSGAPLTGTKELDTPNYADDPKGSTIPLDSHIRLANPRTPQSSSSQLLRRAYSYDSGVDSNGNLDMGLLFTCFQRDIERQFATVQRRLADEPLTDYISPVGGGYFFTLPGVRDANDYFARALLT</sequence>
<dbReference type="Proteomes" id="UP000066480">
    <property type="component" value="Chromosome"/>
</dbReference>
<dbReference type="InterPro" id="IPR048328">
    <property type="entry name" value="Dyp_perox_C"/>
</dbReference>
<dbReference type="InterPro" id="IPR006314">
    <property type="entry name" value="Dyp_peroxidase"/>
</dbReference>
<feature type="signal peptide" evidence="10">
    <location>
        <begin position="1"/>
        <end position="28"/>
    </location>
</feature>
<evidence type="ECO:0000256" key="1">
    <source>
        <dbReference type="ARBA" id="ARBA00001970"/>
    </source>
</evidence>
<protein>
    <submittedName>
        <fullName evidence="13">Peroxidase</fullName>
    </submittedName>
</protein>
<feature type="domain" description="Dyp-type peroxidase N-terminal" evidence="11">
    <location>
        <begin position="42"/>
        <end position="193"/>
    </location>
</feature>
<dbReference type="AlphaFoldDB" id="A0A0K1JIM8"/>
<dbReference type="InterPro" id="IPR011008">
    <property type="entry name" value="Dimeric_a/b-barrel"/>
</dbReference>
<dbReference type="PROSITE" id="PS51404">
    <property type="entry name" value="DYP_PEROXIDASE"/>
    <property type="match status" value="1"/>
</dbReference>
<organism evidence="13 14">
    <name type="scientific">Luteipulveratus mongoliensis</name>
    <dbReference type="NCBI Taxonomy" id="571913"/>
    <lineage>
        <taxon>Bacteria</taxon>
        <taxon>Bacillati</taxon>
        <taxon>Actinomycetota</taxon>
        <taxon>Actinomycetes</taxon>
        <taxon>Micrococcales</taxon>
        <taxon>Dermacoccaceae</taxon>
        <taxon>Luteipulveratus</taxon>
    </lineage>
</organism>
<evidence type="ECO:0000256" key="7">
    <source>
        <dbReference type="ARBA" id="ARBA00023004"/>
    </source>
</evidence>
<dbReference type="PROSITE" id="PS51318">
    <property type="entry name" value="TAT"/>
    <property type="match status" value="1"/>
</dbReference>
<evidence type="ECO:0000259" key="12">
    <source>
        <dbReference type="Pfam" id="PF20628"/>
    </source>
</evidence>
<keyword evidence="14" id="KW-1185">Reference proteome</keyword>
<evidence type="ECO:0000256" key="3">
    <source>
        <dbReference type="ARBA" id="ARBA00022617"/>
    </source>
</evidence>
<keyword evidence="6" id="KW-0560">Oxidoreductase</keyword>
<keyword evidence="5 10" id="KW-0732">Signal</keyword>
<dbReference type="PATRIC" id="fig|571913.6.peg.2471"/>
<reference evidence="13 14" key="1">
    <citation type="submission" date="2015-03" db="EMBL/GenBank/DDBJ databases">
        <title>Luteipulveratus halotolerans sp. nov., a novel actinobacterium (Dermacoccaceae) from Sarawak, Malaysia.</title>
        <authorList>
            <person name="Juboi H."/>
            <person name="Basik A."/>
            <person name="Shamsul S.S."/>
            <person name="Arnold P."/>
            <person name="Schmitt E.K."/>
            <person name="Sanglier J.-J."/>
            <person name="Yeo T."/>
        </authorList>
    </citation>
    <scope>NUCLEOTIDE SEQUENCE [LARGE SCALE GENOMIC DNA]</scope>
    <source>
        <strain evidence="13 14">MN07-A0370</strain>
    </source>
</reference>
<dbReference type="Pfam" id="PF04261">
    <property type="entry name" value="Dyp_perox_N"/>
    <property type="match status" value="1"/>
</dbReference>
<dbReference type="STRING" id="571913.VV02_12125"/>
<evidence type="ECO:0000256" key="6">
    <source>
        <dbReference type="ARBA" id="ARBA00023002"/>
    </source>
</evidence>
<dbReference type="OrthoDB" id="9781066at2"/>
<dbReference type="Pfam" id="PF20628">
    <property type="entry name" value="Dyp_perox_C"/>
    <property type="match status" value="1"/>
</dbReference>
<feature type="domain" description="Dyp-type peroxidase C-terminal" evidence="12">
    <location>
        <begin position="203"/>
        <end position="382"/>
    </location>
</feature>
<dbReference type="PANTHER" id="PTHR30521:SF4">
    <property type="entry name" value="DEFERROCHELATASE"/>
    <property type="match status" value="1"/>
</dbReference>
<feature type="region of interest" description="Disordered" evidence="9">
    <location>
        <begin position="270"/>
        <end position="294"/>
    </location>
</feature>
<evidence type="ECO:0000259" key="11">
    <source>
        <dbReference type="Pfam" id="PF04261"/>
    </source>
</evidence>
<dbReference type="EMBL" id="CP011112">
    <property type="protein sequence ID" value="AKU16438.1"/>
    <property type="molecule type" value="Genomic_DNA"/>
</dbReference>
<dbReference type="GO" id="GO:0020037">
    <property type="term" value="F:heme binding"/>
    <property type="evidence" value="ECO:0007669"/>
    <property type="project" value="InterPro"/>
</dbReference>
<evidence type="ECO:0000313" key="13">
    <source>
        <dbReference type="EMBL" id="AKU16438.1"/>
    </source>
</evidence>
<dbReference type="RefSeq" id="WP_052591774.1">
    <property type="nucleotide sequence ID" value="NZ_CP011112.1"/>
</dbReference>
<dbReference type="InterPro" id="IPR048327">
    <property type="entry name" value="Dyp_perox_N"/>
</dbReference>
<keyword evidence="2 13" id="KW-0575">Peroxidase</keyword>
<name>A0A0K1JIM8_9MICO</name>
<feature type="chain" id="PRO_5005462090" evidence="10">
    <location>
        <begin position="29"/>
        <end position="395"/>
    </location>
</feature>
<evidence type="ECO:0000313" key="14">
    <source>
        <dbReference type="Proteomes" id="UP000066480"/>
    </source>
</evidence>
<comment type="similarity">
    <text evidence="8">Belongs to the DyP-type peroxidase family.</text>
</comment>
<evidence type="ECO:0000256" key="2">
    <source>
        <dbReference type="ARBA" id="ARBA00022559"/>
    </source>
</evidence>
<evidence type="ECO:0000256" key="4">
    <source>
        <dbReference type="ARBA" id="ARBA00022723"/>
    </source>
</evidence>
<accession>A0A0K1JIM8</accession>
<dbReference type="GO" id="GO:0046872">
    <property type="term" value="F:metal ion binding"/>
    <property type="evidence" value="ECO:0007669"/>
    <property type="project" value="UniProtKB-KW"/>
</dbReference>
<dbReference type="SUPFAM" id="SSF54909">
    <property type="entry name" value="Dimeric alpha+beta barrel"/>
    <property type="match status" value="1"/>
</dbReference>
<evidence type="ECO:0000256" key="10">
    <source>
        <dbReference type="SAM" id="SignalP"/>
    </source>
</evidence>